<dbReference type="AlphaFoldDB" id="A0AAX3DWX3"/>
<name>A0AAX3DWX3_RHOPL</name>
<accession>A0AAX3DWX3</accession>
<sequence length="285" mass="32008">MTPSTVDQEQFDGFTRFLSDEWTGARPHSYQVPTKGRSSTWSKSLDPVGNWSTRGLKNAFEKYNWNGKTFSENKAELDNLALELQSAITASDNPKVNDTALAIMSWGGVNNKHRQRRTKKWLSDNNRCLSEKIKKAVSLLHNETEPLLPFDGTELIMNSAVTKIISLADPKNRLIIYDGRVGSALGHFASLYAREKLTSPLAPSLRFAVDTTHPKDGPMRRNPSDEIISFPRLFGSKKDKQHAEMMRLASKLIEQVAQKCGCSSREIEAGLFMWGYSVIDSANQR</sequence>
<dbReference type="Proteomes" id="UP001163166">
    <property type="component" value="Chromosome"/>
</dbReference>
<evidence type="ECO:0000313" key="1">
    <source>
        <dbReference type="EMBL" id="UYO39298.1"/>
    </source>
</evidence>
<dbReference type="EMBL" id="CP076676">
    <property type="protein sequence ID" value="UYO39298.1"/>
    <property type="molecule type" value="Genomic_DNA"/>
</dbReference>
<reference evidence="1" key="1">
    <citation type="journal article" date="2022" name="Biol. Control">
        <title>In silico genomic analysis of Rhodopseudomonas palustris strains revealed potential biocontrol agents and crop yield enhancers.</title>
        <authorList>
            <person name="Surachat K."/>
            <person name="Kantachote D."/>
            <person name="Deachamag P."/>
            <person name="Wonglapsuwan M."/>
        </authorList>
    </citation>
    <scope>NUCLEOTIDE SEQUENCE</scope>
    <source>
        <strain evidence="1">TLS06</strain>
    </source>
</reference>
<evidence type="ECO:0000313" key="2">
    <source>
        <dbReference type="Proteomes" id="UP001163166"/>
    </source>
</evidence>
<protein>
    <submittedName>
        <fullName evidence="1">Uncharacterized protein</fullName>
    </submittedName>
</protein>
<proteinExistence type="predicted"/>
<dbReference type="RefSeq" id="WP_264074636.1">
    <property type="nucleotide sequence ID" value="NZ_CP076676.1"/>
</dbReference>
<gene>
    <name evidence="1" type="ORF">KQX62_21710</name>
</gene>
<organism evidence="1 2">
    <name type="scientific">Rhodopseudomonas palustris</name>
    <dbReference type="NCBI Taxonomy" id="1076"/>
    <lineage>
        <taxon>Bacteria</taxon>
        <taxon>Pseudomonadati</taxon>
        <taxon>Pseudomonadota</taxon>
        <taxon>Alphaproteobacteria</taxon>
        <taxon>Hyphomicrobiales</taxon>
        <taxon>Nitrobacteraceae</taxon>
        <taxon>Rhodopseudomonas</taxon>
    </lineage>
</organism>